<dbReference type="EC" id="2.7.13.3" evidence="4"/>
<dbReference type="InterPro" id="IPR003594">
    <property type="entry name" value="HATPase_dom"/>
</dbReference>
<evidence type="ECO:0000256" key="12">
    <source>
        <dbReference type="ARBA" id="ARBA00023136"/>
    </source>
</evidence>
<comment type="caution">
    <text evidence="20">The sequence shown here is derived from an EMBL/GenBank/DDBJ whole genome shotgun (WGS) entry which is preliminary data.</text>
</comment>
<keyword evidence="7" id="KW-0808">Transferase</keyword>
<proteinExistence type="inferred from homology"/>
<dbReference type="Gene3D" id="3.30.565.10">
    <property type="entry name" value="Histidine kinase-like ATPase, C-terminal domain"/>
    <property type="match status" value="1"/>
</dbReference>
<dbReference type="PANTHER" id="PTHR45339:SF1">
    <property type="entry name" value="HYBRID SIGNAL TRANSDUCTION HISTIDINE KINASE J"/>
    <property type="match status" value="1"/>
</dbReference>
<dbReference type="SMART" id="SM00387">
    <property type="entry name" value="HATPase_c"/>
    <property type="match status" value="1"/>
</dbReference>
<evidence type="ECO:0000256" key="6">
    <source>
        <dbReference type="ARBA" id="ARBA00022553"/>
    </source>
</evidence>
<dbReference type="Pfam" id="PF00072">
    <property type="entry name" value="Response_reg"/>
    <property type="match status" value="1"/>
</dbReference>
<dbReference type="Pfam" id="PF00672">
    <property type="entry name" value="HAMP"/>
    <property type="match status" value="1"/>
</dbReference>
<evidence type="ECO:0000256" key="7">
    <source>
        <dbReference type="ARBA" id="ARBA00022679"/>
    </source>
</evidence>
<dbReference type="SMART" id="SM00448">
    <property type="entry name" value="REC"/>
    <property type="match status" value="1"/>
</dbReference>
<evidence type="ECO:0000256" key="14">
    <source>
        <dbReference type="PROSITE-ProRule" id="PRU00169"/>
    </source>
</evidence>
<dbReference type="Proteomes" id="UP000307943">
    <property type="component" value="Unassembled WGS sequence"/>
</dbReference>
<keyword evidence="16" id="KW-0812">Transmembrane</keyword>
<comment type="catalytic activity">
    <reaction evidence="1">
        <text>ATP + protein L-histidine = ADP + protein N-phospho-L-histidine.</text>
        <dbReference type="EC" id="2.7.13.3"/>
    </reaction>
</comment>
<dbReference type="Pfam" id="PF00512">
    <property type="entry name" value="HisKA"/>
    <property type="match status" value="1"/>
</dbReference>
<dbReference type="PANTHER" id="PTHR45339">
    <property type="entry name" value="HYBRID SIGNAL TRANSDUCTION HISTIDINE KINASE J"/>
    <property type="match status" value="1"/>
</dbReference>
<dbReference type="SMART" id="SM00304">
    <property type="entry name" value="HAMP"/>
    <property type="match status" value="1"/>
</dbReference>
<feature type="modified residue" description="4-aspartylphosphate" evidence="14">
    <location>
        <position position="859"/>
    </location>
</feature>
<dbReference type="CDD" id="cd17546">
    <property type="entry name" value="REC_hyHK_CKI1_RcsC-like"/>
    <property type="match status" value="1"/>
</dbReference>
<dbReference type="InterPro" id="IPR001789">
    <property type="entry name" value="Sig_transdc_resp-reg_receiver"/>
</dbReference>
<name>A0A5C4TDP9_9BACL</name>
<dbReference type="InterPro" id="IPR036097">
    <property type="entry name" value="HisK_dim/P_sf"/>
</dbReference>
<dbReference type="PROSITE" id="PS50110">
    <property type="entry name" value="RESPONSE_REGULATORY"/>
    <property type="match status" value="1"/>
</dbReference>
<dbReference type="Pfam" id="PF02518">
    <property type="entry name" value="HATPase_c"/>
    <property type="match status" value="1"/>
</dbReference>
<dbReference type="SUPFAM" id="SSF55874">
    <property type="entry name" value="ATPase domain of HSP90 chaperone/DNA topoisomerase II/histidine kinase"/>
    <property type="match status" value="1"/>
</dbReference>
<protein>
    <recommendedName>
        <fullName evidence="13">Circadian input-output histidine kinase CikA</fullName>
        <ecNumber evidence="4">2.7.13.3</ecNumber>
    </recommendedName>
</protein>
<feature type="domain" description="HAMP" evidence="19">
    <location>
        <begin position="221"/>
        <end position="275"/>
    </location>
</feature>
<evidence type="ECO:0000259" key="18">
    <source>
        <dbReference type="PROSITE" id="PS50110"/>
    </source>
</evidence>
<dbReference type="PROSITE" id="PS50109">
    <property type="entry name" value="HIS_KIN"/>
    <property type="match status" value="1"/>
</dbReference>
<feature type="coiled-coil region" evidence="15">
    <location>
        <begin position="452"/>
        <end position="514"/>
    </location>
</feature>
<evidence type="ECO:0000256" key="9">
    <source>
        <dbReference type="ARBA" id="ARBA00022777"/>
    </source>
</evidence>
<dbReference type="InterPro" id="IPR011006">
    <property type="entry name" value="CheY-like_superfamily"/>
</dbReference>
<dbReference type="InterPro" id="IPR003660">
    <property type="entry name" value="HAMP_dom"/>
</dbReference>
<gene>
    <name evidence="20" type="ORF">FE784_06545</name>
</gene>
<dbReference type="InterPro" id="IPR005467">
    <property type="entry name" value="His_kinase_dom"/>
</dbReference>
<keyword evidence="15" id="KW-0175">Coiled coil</keyword>
<dbReference type="InterPro" id="IPR004358">
    <property type="entry name" value="Sig_transdc_His_kin-like_C"/>
</dbReference>
<evidence type="ECO:0000256" key="1">
    <source>
        <dbReference type="ARBA" id="ARBA00000085"/>
    </source>
</evidence>
<dbReference type="CDD" id="cd16922">
    <property type="entry name" value="HATPase_EvgS-ArcB-TorS-like"/>
    <property type="match status" value="1"/>
</dbReference>
<dbReference type="InterPro" id="IPR003018">
    <property type="entry name" value="GAF"/>
</dbReference>
<keyword evidence="8" id="KW-0547">Nucleotide-binding</keyword>
<dbReference type="AlphaFoldDB" id="A0A5C4TDP9"/>
<dbReference type="PROSITE" id="PS50885">
    <property type="entry name" value="HAMP"/>
    <property type="match status" value="1"/>
</dbReference>
<accession>A0A5C4TDP9</accession>
<evidence type="ECO:0000259" key="17">
    <source>
        <dbReference type="PROSITE" id="PS50109"/>
    </source>
</evidence>
<feature type="transmembrane region" description="Helical" evidence="16">
    <location>
        <begin position="197"/>
        <end position="220"/>
    </location>
</feature>
<evidence type="ECO:0000256" key="5">
    <source>
        <dbReference type="ARBA" id="ARBA00022475"/>
    </source>
</evidence>
<evidence type="ECO:0000256" key="13">
    <source>
        <dbReference type="ARBA" id="ARBA00074306"/>
    </source>
</evidence>
<dbReference type="InterPro" id="IPR029016">
    <property type="entry name" value="GAF-like_dom_sf"/>
</dbReference>
<dbReference type="FunFam" id="3.30.565.10:FF:000010">
    <property type="entry name" value="Sensor histidine kinase RcsC"/>
    <property type="match status" value="1"/>
</dbReference>
<evidence type="ECO:0000256" key="15">
    <source>
        <dbReference type="SAM" id="Coils"/>
    </source>
</evidence>
<dbReference type="Gene3D" id="3.30.450.40">
    <property type="match status" value="1"/>
</dbReference>
<evidence type="ECO:0000256" key="3">
    <source>
        <dbReference type="ARBA" id="ARBA00006402"/>
    </source>
</evidence>
<dbReference type="SMART" id="SM00388">
    <property type="entry name" value="HisKA"/>
    <property type="match status" value="1"/>
</dbReference>
<comment type="similarity">
    <text evidence="3">In the N-terminal section; belongs to the phytochrome family.</text>
</comment>
<keyword evidence="21" id="KW-1185">Reference proteome</keyword>
<dbReference type="GO" id="GO:0005524">
    <property type="term" value="F:ATP binding"/>
    <property type="evidence" value="ECO:0007669"/>
    <property type="project" value="UniProtKB-KW"/>
</dbReference>
<dbReference type="Gene3D" id="6.10.340.10">
    <property type="match status" value="1"/>
</dbReference>
<dbReference type="GO" id="GO:0005886">
    <property type="term" value="C:plasma membrane"/>
    <property type="evidence" value="ECO:0007669"/>
    <property type="project" value="UniProtKB-SubCell"/>
</dbReference>
<keyword evidence="12 16" id="KW-0472">Membrane</keyword>
<dbReference type="InterPro" id="IPR024478">
    <property type="entry name" value="HlyB_4HB_MCP"/>
</dbReference>
<keyword evidence="11" id="KW-0902">Two-component regulatory system</keyword>
<dbReference type="Gene3D" id="3.40.50.2300">
    <property type="match status" value="1"/>
</dbReference>
<keyword evidence="5" id="KW-1003">Cell membrane</keyword>
<keyword evidence="9" id="KW-0418">Kinase</keyword>
<dbReference type="Pfam" id="PF13185">
    <property type="entry name" value="GAF_2"/>
    <property type="match status" value="1"/>
</dbReference>
<evidence type="ECO:0000313" key="20">
    <source>
        <dbReference type="EMBL" id="TNJ67198.1"/>
    </source>
</evidence>
<reference evidence="20 21" key="1">
    <citation type="submission" date="2019-05" db="EMBL/GenBank/DDBJ databases">
        <title>We sequenced the genome of Paenibacillus hemerocallicola KCTC 33185 for further insight into its adaptation and study the phylogeny of Paenibacillus.</title>
        <authorList>
            <person name="Narsing Rao M.P."/>
        </authorList>
    </citation>
    <scope>NUCLEOTIDE SEQUENCE [LARGE SCALE GENOMIC DNA]</scope>
    <source>
        <strain evidence="20 21">KCTC 33185</strain>
    </source>
</reference>
<evidence type="ECO:0000259" key="19">
    <source>
        <dbReference type="PROSITE" id="PS50885"/>
    </source>
</evidence>
<keyword evidence="10" id="KW-0067">ATP-binding</keyword>
<comment type="subcellular location">
    <subcellularLocation>
        <location evidence="2">Cell membrane</location>
        <topology evidence="2">Multi-pass membrane protein</topology>
    </subcellularLocation>
</comment>
<dbReference type="Gene3D" id="1.10.287.130">
    <property type="match status" value="1"/>
</dbReference>
<evidence type="ECO:0000256" key="2">
    <source>
        <dbReference type="ARBA" id="ARBA00004651"/>
    </source>
</evidence>
<dbReference type="InterPro" id="IPR047347">
    <property type="entry name" value="YvaQ-like_sensor"/>
</dbReference>
<keyword evidence="16" id="KW-1133">Transmembrane helix</keyword>
<evidence type="ECO:0000256" key="16">
    <source>
        <dbReference type="SAM" id="Phobius"/>
    </source>
</evidence>
<dbReference type="GO" id="GO:0000155">
    <property type="term" value="F:phosphorelay sensor kinase activity"/>
    <property type="evidence" value="ECO:0007669"/>
    <property type="project" value="InterPro"/>
</dbReference>
<evidence type="ECO:0000313" key="21">
    <source>
        <dbReference type="Proteomes" id="UP000307943"/>
    </source>
</evidence>
<dbReference type="CDD" id="cd19411">
    <property type="entry name" value="MCP2201-like_sensor"/>
    <property type="match status" value="1"/>
</dbReference>
<feature type="transmembrane region" description="Helical" evidence="16">
    <location>
        <begin position="21"/>
        <end position="43"/>
    </location>
</feature>
<evidence type="ECO:0000256" key="10">
    <source>
        <dbReference type="ARBA" id="ARBA00022840"/>
    </source>
</evidence>
<evidence type="ECO:0000256" key="8">
    <source>
        <dbReference type="ARBA" id="ARBA00022741"/>
    </source>
</evidence>
<dbReference type="CDD" id="cd00082">
    <property type="entry name" value="HisKA"/>
    <property type="match status" value="1"/>
</dbReference>
<organism evidence="20 21">
    <name type="scientific">Paenibacillus hemerocallicola</name>
    <dbReference type="NCBI Taxonomy" id="1172614"/>
    <lineage>
        <taxon>Bacteria</taxon>
        <taxon>Bacillati</taxon>
        <taxon>Bacillota</taxon>
        <taxon>Bacilli</taxon>
        <taxon>Bacillales</taxon>
        <taxon>Paenibacillaceae</taxon>
        <taxon>Paenibacillus</taxon>
    </lineage>
</organism>
<dbReference type="SUPFAM" id="SSF52172">
    <property type="entry name" value="CheY-like"/>
    <property type="match status" value="1"/>
</dbReference>
<dbReference type="SUPFAM" id="SSF55781">
    <property type="entry name" value="GAF domain-like"/>
    <property type="match status" value="1"/>
</dbReference>
<feature type="domain" description="Response regulatory" evidence="18">
    <location>
        <begin position="809"/>
        <end position="927"/>
    </location>
</feature>
<dbReference type="SUPFAM" id="SSF47384">
    <property type="entry name" value="Homodimeric domain of signal transducing histidine kinase"/>
    <property type="match status" value="1"/>
</dbReference>
<dbReference type="EMBL" id="VDCQ01000006">
    <property type="protein sequence ID" value="TNJ67198.1"/>
    <property type="molecule type" value="Genomic_DNA"/>
</dbReference>
<dbReference type="PRINTS" id="PR00344">
    <property type="entry name" value="BCTRLSENSOR"/>
</dbReference>
<evidence type="ECO:0000256" key="4">
    <source>
        <dbReference type="ARBA" id="ARBA00012438"/>
    </source>
</evidence>
<dbReference type="InterPro" id="IPR003661">
    <property type="entry name" value="HisK_dim/P_dom"/>
</dbReference>
<dbReference type="CDD" id="cd06225">
    <property type="entry name" value="HAMP"/>
    <property type="match status" value="1"/>
</dbReference>
<evidence type="ECO:0000256" key="11">
    <source>
        <dbReference type="ARBA" id="ARBA00023012"/>
    </source>
</evidence>
<dbReference type="OrthoDB" id="9790669at2"/>
<dbReference type="SMART" id="SM00065">
    <property type="entry name" value="GAF"/>
    <property type="match status" value="1"/>
</dbReference>
<feature type="domain" description="Histidine kinase" evidence="17">
    <location>
        <begin position="528"/>
        <end position="761"/>
    </location>
</feature>
<dbReference type="InterPro" id="IPR036890">
    <property type="entry name" value="HATPase_C_sf"/>
</dbReference>
<keyword evidence="6 14" id="KW-0597">Phosphoprotein</keyword>
<dbReference type="Pfam" id="PF12729">
    <property type="entry name" value="4HB_MCP_1"/>
    <property type="match status" value="1"/>
</dbReference>
<sequence>MRIIQINRMGGGNDVKFRSKLVIGFGTMLALMLLLAYTGLMFFHQLNSTLNRILDESYVGVKLASSIRGEVNSINREITAYMLDRDTAGNTTHMEAIAESRQRILGDWNRLSGLESKPSNSETLAQISKSYGEFNNVVDQLIRLTEEGRREDALELYYSILEKSRASLFDNIREFSAIYDREIEQELVASDESYRDMLLLLAGFVAILFASSVAVAVWVFRGVTASLRRVSTVMDGISGGDTDRLPRIKVEAEDEIGNIAGAYNRLAEALEKHTRDVRVYQAMLEDRNWRMTKLAEFSAMFQNVNDERTLADTFLREIAPVTGAGSGAIYACGIEEGATSLMDKLASYADSGDDVGDAQIEPGQGLVGQCALQNKTILLENVPSTHLRIRSGLGISQPSNLLLIPIPFDGKAIAVIELASHGLFDRSRIGLFEEICGLFGVALHSAFAYRQVRDLLAESQLYTEELQAQSEELQMQQEELRTLNEQLEEQYNKADGKNKELETIREALEEKNRQVVLGSVYKSEFLANVSHELRTPLNSLLLLAQLLADNKQGNLLPKQLEYLRTIHASGAELLRLINEILDLSKIESGKVELLEDSVAVSDLAEEIKNRFLPFAVQKRLLLRIDIREEVAHALLRTDVQKLQQILNNLLFNAIKFTEEGGVTVTFQRSAEECQESAERFESRECLVVSVTDTGIGIPREKQDMIFEAFRQADGTTSRKYGGTGLGLSISKELAALLGGTIGLVSEEGKGSTFMLRIPFTEANLYKRHDVQTYAESAAASEPFPTLSGQAVADASKDKADDVKKLENRTVLLVDDDMRNIFALTGVLESFGMNVIFAENGREGLKMLERFPDTDLVLMDIMMPQMDGYEAIKEIRQCDEKYRSLPIIALTAKAMKDDRDKCLEAGANDYISKPVRYEQLLSLLRVWLHR</sequence>